<dbReference type="RefSeq" id="XP_062631405.1">
    <property type="nucleotide sequence ID" value="XM_062775421.1"/>
</dbReference>
<keyword evidence="2" id="KW-1185">Reference proteome</keyword>
<dbReference type="GeneID" id="87812042"/>
<accession>A0AAF1BQZ7</accession>
<proteinExistence type="predicted"/>
<gene>
    <name evidence="1" type="ORF">LOC62_07G008878</name>
</gene>
<evidence type="ECO:0000313" key="2">
    <source>
        <dbReference type="Proteomes" id="UP000827549"/>
    </source>
</evidence>
<dbReference type="AlphaFoldDB" id="A0AAF1BQZ7"/>
<dbReference type="EMBL" id="CP086720">
    <property type="protein sequence ID" value="WOO85379.1"/>
    <property type="molecule type" value="Genomic_DNA"/>
</dbReference>
<organism evidence="1 2">
    <name type="scientific">Vanrija pseudolonga</name>
    <dbReference type="NCBI Taxonomy" id="143232"/>
    <lineage>
        <taxon>Eukaryota</taxon>
        <taxon>Fungi</taxon>
        <taxon>Dikarya</taxon>
        <taxon>Basidiomycota</taxon>
        <taxon>Agaricomycotina</taxon>
        <taxon>Tremellomycetes</taxon>
        <taxon>Trichosporonales</taxon>
        <taxon>Trichosporonaceae</taxon>
        <taxon>Vanrija</taxon>
    </lineage>
</organism>
<evidence type="ECO:0000313" key="1">
    <source>
        <dbReference type="EMBL" id="WOO85379.1"/>
    </source>
</evidence>
<reference evidence="1" key="1">
    <citation type="submission" date="2023-10" db="EMBL/GenBank/DDBJ databases">
        <authorList>
            <person name="Noh H."/>
        </authorList>
    </citation>
    <scope>NUCLEOTIDE SEQUENCE</scope>
    <source>
        <strain evidence="1">DUCC4014</strain>
    </source>
</reference>
<protein>
    <submittedName>
        <fullName evidence="1">Uncharacterized protein</fullName>
    </submittedName>
</protein>
<sequence length="965" mass="107282">MSDSDGPSPLSPRVRTTSTNVLAFQRAFAAVLPGIVRELWARWTKHVPDTDAIYIAFLFLPDDFQSDVVGEGGKASDLPHSERDFIPLFKPVFDLWKEDAWGVDHPTLILMRYNGETLDVDMTWSPWDVGQNLAEIEAKFELWSVSLARRMGEIAMRKFMFFTPEVRATSGDAACKGKSLHSLSELSFAWSDRFKVALGLASPAIPVLSAATVKSFEADFLAILPDLVHEIWAKWSVSVPEATEFYLYAAFFPFAKLLSTVIAGKGGRLPPSADQSFAYEFHPLRKLSVGVRGVDFPGRIVMRSIRGEKVDIDMTWDLKRTPADREVDVQTEILGWSLALHERGWYAANKLLHSKLGAETMRGDVLLIAEVEGLTVDSFQWTEGFRKTLGVWLAPQPDRAKVKAFEAEFAKLIPGIVRRIWSNWVSHVPDATAINILLAIFPLNGVPVAVSPSNGDQDAPPLEATVVSNQDLVTPLYRLGAGGVRGLDFPAFVIMRYMSDLVDIDMRWDLAGTATDMGGFMNTMQSVRDAYRDDGEDAAKLVLHSTPDNRSNHGDGMVRGVALDALTAESFRWSESFQKSLYVWKAPVPTAAQVVAFQASFVGILPSLVRGIWDSWVQHVPEATGMNVYLALLLDKVALVGVMPRDGERSPPPDAEDYTSHTAALANLAVGVRGADFPAVILIKYHKDTDRVELEIHWDPTGQGVDIPLAEARMAEWQEELRNKSEAAARRAVRLRRGKPRERVDEEVTLDGRLDKLTAQSFRWSETFASPVAQTRDKEPSVPTVQAFEDKLADALPGILRWAWDKWTADVPNATAINMYADLMGPLVIVGIAPGDRGPAPPLPKQMWIADLQRWLARLFYDGERGVDYPARVILRYCSSDKVDIDMTWENAPPVYTGLGGTYNKLAEWREALVDNSDDEARWVWHSTPGRRPNRGDASVVGVDVGDLSLGSVQWSEEFRERLGL</sequence>
<dbReference type="Proteomes" id="UP000827549">
    <property type="component" value="Chromosome 7"/>
</dbReference>
<name>A0AAF1BQZ7_9TREE</name>